<dbReference type="RefSeq" id="WP_269975637.1">
    <property type="nucleotide sequence ID" value="NZ_CP114280.1"/>
</dbReference>
<accession>A0ABY8G5I1</accession>
<evidence type="ECO:0000313" key="1">
    <source>
        <dbReference type="EMBL" id="WFN55206.1"/>
    </source>
</evidence>
<proteinExistence type="predicted"/>
<dbReference type="Proteomes" id="UP001219630">
    <property type="component" value="Chromosome"/>
</dbReference>
<reference evidence="1 2" key="1">
    <citation type="submission" date="2022-12" db="EMBL/GenBank/DDBJ databases">
        <title>Complete genome sequencing of Dickeya lacustris type strain LMG30899.</title>
        <authorList>
            <person name="Dobhal S."/>
            <person name="Arizala D."/>
            <person name="Arif M."/>
        </authorList>
    </citation>
    <scope>NUCLEOTIDE SEQUENCE [LARGE SCALE GENOMIC DNA]</scope>
    <source>
        <strain evidence="1 2">LMG30899</strain>
    </source>
</reference>
<sequence length="41" mass="4551">MLDSMPMVQTPCAGSLLLSPHPERMAFILSLFSRLSLATMR</sequence>
<protein>
    <submittedName>
        <fullName evidence="1">Uncharacterized protein</fullName>
    </submittedName>
</protein>
<organism evidence="1 2">
    <name type="scientific">Dickeya lacustris</name>
    <dbReference type="NCBI Taxonomy" id="2259638"/>
    <lineage>
        <taxon>Bacteria</taxon>
        <taxon>Pseudomonadati</taxon>
        <taxon>Pseudomonadota</taxon>
        <taxon>Gammaproteobacteria</taxon>
        <taxon>Enterobacterales</taxon>
        <taxon>Pectobacteriaceae</taxon>
        <taxon>Dickeya</taxon>
    </lineage>
</organism>
<gene>
    <name evidence="1" type="ORF">O1Q98_16525</name>
</gene>
<evidence type="ECO:0000313" key="2">
    <source>
        <dbReference type="Proteomes" id="UP001219630"/>
    </source>
</evidence>
<dbReference type="EMBL" id="CP114280">
    <property type="protein sequence ID" value="WFN55206.1"/>
    <property type="molecule type" value="Genomic_DNA"/>
</dbReference>
<name>A0ABY8G5I1_9GAMM</name>
<keyword evidence="2" id="KW-1185">Reference proteome</keyword>